<dbReference type="InterPro" id="IPR012337">
    <property type="entry name" value="RNaseH-like_sf"/>
</dbReference>
<name>A0ABU8Q292_9SPHN</name>
<comment type="caution">
    <text evidence="2">The sequence shown here is derived from an EMBL/GenBank/DDBJ whole genome shotgun (WGS) entry which is preliminary data.</text>
</comment>
<reference evidence="2 3" key="1">
    <citation type="submission" date="2023-12" db="EMBL/GenBank/DDBJ databases">
        <title>Gut-associated functions are favored during microbiome assembly across C. elegans life.</title>
        <authorList>
            <person name="Zimmermann J."/>
        </authorList>
    </citation>
    <scope>NUCLEOTIDE SEQUENCE [LARGE SCALE GENOMIC DNA]</scope>
    <source>
        <strain evidence="2 3">JUb134</strain>
    </source>
</reference>
<dbReference type="InterPro" id="IPR036397">
    <property type="entry name" value="RNaseH_sf"/>
</dbReference>
<evidence type="ECO:0000313" key="2">
    <source>
        <dbReference type="EMBL" id="MEJ5093860.1"/>
    </source>
</evidence>
<dbReference type="EMBL" id="JBBGZA010000001">
    <property type="protein sequence ID" value="MEJ5093860.1"/>
    <property type="molecule type" value="Genomic_DNA"/>
</dbReference>
<organism evidence="2 3">
    <name type="scientific">Sphingomonas molluscorum</name>
    <dbReference type="NCBI Taxonomy" id="418184"/>
    <lineage>
        <taxon>Bacteria</taxon>
        <taxon>Pseudomonadati</taxon>
        <taxon>Pseudomonadota</taxon>
        <taxon>Alphaproteobacteria</taxon>
        <taxon>Sphingomonadales</taxon>
        <taxon>Sphingomonadaceae</taxon>
        <taxon>Sphingomonas</taxon>
    </lineage>
</organism>
<dbReference type="Proteomes" id="UP001380365">
    <property type="component" value="Unassembled WGS sequence"/>
</dbReference>
<dbReference type="RefSeq" id="WP_339538006.1">
    <property type="nucleotide sequence ID" value="NZ_JBBGZA010000001.1"/>
</dbReference>
<proteinExistence type="predicted"/>
<keyword evidence="3" id="KW-1185">Reference proteome</keyword>
<protein>
    <submittedName>
        <fullName evidence="2">Reverse transcriptase-like protein</fullName>
    </submittedName>
</protein>
<dbReference type="InterPro" id="IPR002156">
    <property type="entry name" value="RNaseH_domain"/>
</dbReference>
<dbReference type="Pfam" id="PF13456">
    <property type="entry name" value="RVT_3"/>
    <property type="match status" value="1"/>
</dbReference>
<dbReference type="SUPFAM" id="SSF53098">
    <property type="entry name" value="Ribonuclease H-like"/>
    <property type="match status" value="1"/>
</dbReference>
<gene>
    <name evidence="2" type="ORF">WH159_04845</name>
</gene>
<dbReference type="Gene3D" id="3.30.420.10">
    <property type="entry name" value="Ribonuclease H-like superfamily/Ribonuclease H"/>
    <property type="match status" value="1"/>
</dbReference>
<evidence type="ECO:0000259" key="1">
    <source>
        <dbReference type="Pfam" id="PF13456"/>
    </source>
</evidence>
<feature type="domain" description="RNase H type-1" evidence="1">
    <location>
        <begin position="35"/>
        <end position="118"/>
    </location>
</feature>
<sequence>MKLFFDGGSRPLPIGMELAVVVGGRSLVQRGLGPGTSMDAEWLALIEAMQCAHAMGVTDAVLLGDAAAVIAQANGLVRCPPSCLRHFERFQQMPRPEGRTRIRYVKRSQNLAGIALAALHAR</sequence>
<accession>A0ABU8Q292</accession>
<evidence type="ECO:0000313" key="3">
    <source>
        <dbReference type="Proteomes" id="UP001380365"/>
    </source>
</evidence>